<gene>
    <name evidence="2" type="ORF">EIG99_12475</name>
</gene>
<feature type="transmembrane region" description="Helical" evidence="1">
    <location>
        <begin position="6"/>
        <end position="26"/>
    </location>
</feature>
<accession>A0A4Q7CJB2</accession>
<reference evidence="2 3" key="1">
    <citation type="submission" date="2018-11" db="EMBL/GenBank/DDBJ databases">
        <title>Genomic profiling of Staphylococcus species from a Poultry farm system in KwaZulu-Natal, South Africa.</title>
        <authorList>
            <person name="Amoako D.G."/>
            <person name="Somboro A.M."/>
            <person name="Abia A.L.K."/>
            <person name="Bester L.A."/>
            <person name="Essack S.Y."/>
        </authorList>
    </citation>
    <scope>NUCLEOTIDE SEQUENCE [LARGE SCALE GENOMIC DNA]</scope>
    <source>
        <strain evidence="2 3">SA11</strain>
    </source>
</reference>
<keyword evidence="1" id="KW-0472">Membrane</keyword>
<keyword evidence="1" id="KW-0812">Transmembrane</keyword>
<evidence type="ECO:0000256" key="1">
    <source>
        <dbReference type="SAM" id="Phobius"/>
    </source>
</evidence>
<proteinExistence type="predicted"/>
<dbReference type="Proteomes" id="UP000293854">
    <property type="component" value="Unassembled WGS sequence"/>
</dbReference>
<sequence length="40" mass="4325">MDNIISYLLVSLLIIIIPGPDFFIVANNTMKGSTKNGVMA</sequence>
<keyword evidence="1" id="KW-1133">Transmembrane helix</keyword>
<dbReference type="AlphaFoldDB" id="A0A4Q7CJB2"/>
<dbReference type="EMBL" id="RQTE01000343">
    <property type="protein sequence ID" value="RZI00094.1"/>
    <property type="molecule type" value="Genomic_DNA"/>
</dbReference>
<protein>
    <submittedName>
        <fullName evidence="2">LysE family translocator</fullName>
    </submittedName>
</protein>
<evidence type="ECO:0000313" key="2">
    <source>
        <dbReference type="EMBL" id="RZI00094.1"/>
    </source>
</evidence>
<evidence type="ECO:0000313" key="3">
    <source>
        <dbReference type="Proteomes" id="UP000293854"/>
    </source>
</evidence>
<organism evidence="2 3">
    <name type="scientific">Staphylococcus condimenti</name>
    <dbReference type="NCBI Taxonomy" id="70255"/>
    <lineage>
        <taxon>Bacteria</taxon>
        <taxon>Bacillati</taxon>
        <taxon>Bacillota</taxon>
        <taxon>Bacilli</taxon>
        <taxon>Bacillales</taxon>
        <taxon>Staphylococcaceae</taxon>
        <taxon>Staphylococcus</taxon>
    </lineage>
</organism>
<feature type="non-terminal residue" evidence="2">
    <location>
        <position position="40"/>
    </location>
</feature>
<name>A0A4Q7CJB2_9STAP</name>
<comment type="caution">
    <text evidence="2">The sequence shown here is derived from an EMBL/GenBank/DDBJ whole genome shotgun (WGS) entry which is preliminary data.</text>
</comment>